<feature type="chain" id="PRO_5033016164" description="EGF-like domain-containing protein" evidence="7">
    <location>
        <begin position="25"/>
        <end position="799"/>
    </location>
</feature>
<evidence type="ECO:0000313" key="10">
    <source>
        <dbReference type="Proteomes" id="UP000613740"/>
    </source>
</evidence>
<dbReference type="Pfam" id="PF03016">
    <property type="entry name" value="Exostosin_GT47"/>
    <property type="match status" value="1"/>
</dbReference>
<keyword evidence="7" id="KW-0732">Signal</keyword>
<feature type="domain" description="EGF-like" evidence="8">
    <location>
        <begin position="87"/>
        <end position="120"/>
    </location>
</feature>
<feature type="disulfide bond" evidence="5">
    <location>
        <begin position="91"/>
        <end position="101"/>
    </location>
</feature>
<feature type="compositionally biased region" description="Low complexity" evidence="6">
    <location>
        <begin position="71"/>
        <end position="86"/>
    </location>
</feature>
<feature type="region of interest" description="Disordered" evidence="6">
    <location>
        <begin position="71"/>
        <end position="90"/>
    </location>
</feature>
<evidence type="ECO:0000256" key="3">
    <source>
        <dbReference type="ARBA" id="ARBA00023034"/>
    </source>
</evidence>
<dbReference type="AlphaFoldDB" id="A0A835WTW7"/>
<organism evidence="9 10">
    <name type="scientific">Chlamydomonas schloesseri</name>
    <dbReference type="NCBI Taxonomy" id="2026947"/>
    <lineage>
        <taxon>Eukaryota</taxon>
        <taxon>Viridiplantae</taxon>
        <taxon>Chlorophyta</taxon>
        <taxon>core chlorophytes</taxon>
        <taxon>Chlorophyceae</taxon>
        <taxon>CS clade</taxon>
        <taxon>Chlamydomonadales</taxon>
        <taxon>Chlamydomonadaceae</taxon>
        <taxon>Chlamydomonas</taxon>
    </lineage>
</organism>
<dbReference type="PROSITE" id="PS00022">
    <property type="entry name" value="EGF_1"/>
    <property type="match status" value="2"/>
</dbReference>
<dbReference type="CDD" id="cd00054">
    <property type="entry name" value="EGF_CA"/>
    <property type="match status" value="1"/>
</dbReference>
<evidence type="ECO:0000259" key="8">
    <source>
        <dbReference type="PROSITE" id="PS50026"/>
    </source>
</evidence>
<protein>
    <recommendedName>
        <fullName evidence="8">EGF-like domain-containing protein</fullName>
    </recommendedName>
</protein>
<feature type="signal peptide" evidence="7">
    <location>
        <begin position="1"/>
        <end position="24"/>
    </location>
</feature>
<gene>
    <name evidence="9" type="ORF">HYH02_002701</name>
</gene>
<accession>A0A835WTW7</accession>
<dbReference type="InterPro" id="IPR004263">
    <property type="entry name" value="Exostosin"/>
</dbReference>
<dbReference type="PROSITE" id="PS01186">
    <property type="entry name" value="EGF_2"/>
    <property type="match status" value="1"/>
</dbReference>
<keyword evidence="5" id="KW-0245">EGF-like domain</keyword>
<proteinExistence type="inferred from homology"/>
<comment type="caution">
    <text evidence="9">The sequence shown here is derived from an EMBL/GenBank/DDBJ whole genome shotgun (WGS) entry which is preliminary data.</text>
</comment>
<dbReference type="EMBL" id="JAEHOD010000005">
    <property type="protein sequence ID" value="KAG2452460.1"/>
    <property type="molecule type" value="Genomic_DNA"/>
</dbReference>
<name>A0A835WTW7_9CHLO</name>
<keyword evidence="4 5" id="KW-1015">Disulfide bond</keyword>
<comment type="similarity">
    <text evidence="2">Belongs to the glycosyltransferase 47 family.</text>
</comment>
<evidence type="ECO:0000256" key="1">
    <source>
        <dbReference type="ARBA" id="ARBA00004323"/>
    </source>
</evidence>
<evidence type="ECO:0000256" key="6">
    <source>
        <dbReference type="SAM" id="MobiDB-lite"/>
    </source>
</evidence>
<comment type="caution">
    <text evidence="5">Lacks conserved residue(s) required for the propagation of feature annotation.</text>
</comment>
<dbReference type="InterPro" id="IPR040911">
    <property type="entry name" value="Exostosin_GT47"/>
</dbReference>
<keyword evidence="10" id="KW-1185">Reference proteome</keyword>
<dbReference type="PROSITE" id="PS50026">
    <property type="entry name" value="EGF_3"/>
    <property type="match status" value="1"/>
</dbReference>
<comment type="subcellular location">
    <subcellularLocation>
        <location evidence="1">Golgi apparatus membrane</location>
        <topology evidence="1">Single-pass type II membrane protein</topology>
    </subcellularLocation>
</comment>
<dbReference type="InterPro" id="IPR000742">
    <property type="entry name" value="EGF"/>
</dbReference>
<feature type="disulfide bond" evidence="5">
    <location>
        <begin position="110"/>
        <end position="119"/>
    </location>
</feature>
<reference evidence="9" key="1">
    <citation type="journal article" date="2020" name="bioRxiv">
        <title>Comparative genomics of Chlamydomonas.</title>
        <authorList>
            <person name="Craig R.J."/>
            <person name="Hasan A.R."/>
            <person name="Ness R.W."/>
            <person name="Keightley P.D."/>
        </authorList>
    </citation>
    <scope>NUCLEOTIDE SEQUENCE</scope>
    <source>
        <strain evidence="9">CCAP 11/173</strain>
    </source>
</reference>
<evidence type="ECO:0000256" key="2">
    <source>
        <dbReference type="ARBA" id="ARBA00010271"/>
    </source>
</evidence>
<evidence type="ECO:0000256" key="5">
    <source>
        <dbReference type="PROSITE-ProRule" id="PRU00076"/>
    </source>
</evidence>
<dbReference type="GO" id="GO:0000139">
    <property type="term" value="C:Golgi membrane"/>
    <property type="evidence" value="ECO:0007669"/>
    <property type="project" value="UniProtKB-SubCell"/>
</dbReference>
<dbReference type="Proteomes" id="UP000613740">
    <property type="component" value="Unassembled WGS sequence"/>
</dbReference>
<evidence type="ECO:0000256" key="7">
    <source>
        <dbReference type="SAM" id="SignalP"/>
    </source>
</evidence>
<dbReference type="GO" id="GO:0016757">
    <property type="term" value="F:glycosyltransferase activity"/>
    <property type="evidence" value="ECO:0007669"/>
    <property type="project" value="InterPro"/>
</dbReference>
<dbReference type="PANTHER" id="PTHR11062:SF376">
    <property type="entry name" value="EXOSTOSIN FAMILY PROTEIN"/>
    <property type="match status" value="1"/>
</dbReference>
<dbReference type="Pfam" id="PF07974">
    <property type="entry name" value="EGF_2"/>
    <property type="match status" value="1"/>
</dbReference>
<evidence type="ECO:0000313" key="9">
    <source>
        <dbReference type="EMBL" id="KAG2452460.1"/>
    </source>
</evidence>
<dbReference type="PANTHER" id="PTHR11062">
    <property type="entry name" value="EXOSTOSIN HEPARAN SULFATE GLYCOSYLTRANSFERASE -RELATED"/>
    <property type="match status" value="1"/>
</dbReference>
<keyword evidence="3" id="KW-0333">Golgi apparatus</keyword>
<sequence>MNQQLQRWITCLLVFGVLLRSGAARGREQVFTAGRRLRSERSLVVSSTAGALRSVSAGGTQAQLDATRAALQAGDADSSSDGSLASRPSRCPGRCTEFGTCNEELARCDCPIGRNGTDCSEEVPSGPALQQVCARYGHTLASCTRVDAAGCVNGCNGRGRCVGGFCHCRPGFFGADCSLSLSLSRAVPAAAAGADDSSSSSSSSTAARPAVELLAGQGYAVRASGPRIYVYELPPELNVYGNLDRLDRPLMYMVWQRLLSAGVRVADPAAADFFFVPVRVRLSYDSEKLVQAVSYIRSTWPHWDGQPGGGGERHIFVHTGDWGRDELSEEAQALTRNATWLTHWGLARDHEFAGWKAAHRPGRDIVVPLVLQASLLSSYRLTRTTPLHPGAAAGGRKLRPRSRTMFFAGRVCGSRAQPSTNGTYPNCPDVLGKEDAYSAATRQMAFYHHHNRTGWKMVTSSKTYALDMLGSKFCLAPSGGWHGAWRGVAGKRAVISVLMGCVPVTVTDGLLQPFEPELRWDRFAIDVRERDIPVMHAVLEGLKADQVSEFQSNLRCAAQHLFWSSLFGSVFGEDGRYDAFETLMQVLRMRATYPSLGPEEYAYVDASFAAFMKCEAHLPGAGAATAAAAGAGAAGSGSSRSRGSGVAAVAAAGGLLGGFNGTGAAGGLLDVAKPDLGQALAAQRATAAGGGSSSSSTDGAAASGAAAAGGGAAGAAGGGLLPAPRALLLPAELVGEGGQGVTRQELCTHSELPVPPGSGSLPAAGSCNRCPRRRGRLLNPGGTICCNTKDLAKCPRLWD</sequence>
<dbReference type="Gene3D" id="2.10.25.10">
    <property type="entry name" value="Laminin"/>
    <property type="match status" value="1"/>
</dbReference>
<dbReference type="OrthoDB" id="1924787at2759"/>
<dbReference type="InterPro" id="IPR013111">
    <property type="entry name" value="EGF_extracell"/>
</dbReference>
<evidence type="ECO:0000256" key="4">
    <source>
        <dbReference type="ARBA" id="ARBA00023157"/>
    </source>
</evidence>